<dbReference type="EMBL" id="BOMG01000092">
    <property type="protein sequence ID" value="GID58848.1"/>
    <property type="molecule type" value="Genomic_DNA"/>
</dbReference>
<keyword evidence="4" id="KW-1185">Reference proteome</keyword>
<keyword evidence="2" id="KW-1133">Transmembrane helix</keyword>
<gene>
    <name evidence="3" type="ORF">Aco03nite_072520</name>
</gene>
<organism evidence="3 4">
    <name type="scientific">Actinoplanes couchii</name>
    <dbReference type="NCBI Taxonomy" id="403638"/>
    <lineage>
        <taxon>Bacteria</taxon>
        <taxon>Bacillati</taxon>
        <taxon>Actinomycetota</taxon>
        <taxon>Actinomycetes</taxon>
        <taxon>Micromonosporales</taxon>
        <taxon>Micromonosporaceae</taxon>
        <taxon>Actinoplanes</taxon>
    </lineage>
</organism>
<protein>
    <submittedName>
        <fullName evidence="3">Uncharacterized protein</fullName>
    </submittedName>
</protein>
<keyword evidence="2" id="KW-0812">Transmembrane</keyword>
<feature type="region of interest" description="Disordered" evidence="1">
    <location>
        <begin position="68"/>
        <end position="97"/>
    </location>
</feature>
<reference evidence="3 4" key="1">
    <citation type="submission" date="2021-01" db="EMBL/GenBank/DDBJ databases">
        <title>Whole genome shotgun sequence of Actinoplanes couchii NBRC 106145.</title>
        <authorList>
            <person name="Komaki H."/>
            <person name="Tamura T."/>
        </authorList>
    </citation>
    <scope>NUCLEOTIDE SEQUENCE [LARGE SCALE GENOMIC DNA]</scope>
    <source>
        <strain evidence="3 4">NBRC 106145</strain>
    </source>
</reference>
<sequence length="182" mass="20385">MAAMHSKTVKIRVSDRKLAEFESRLGDRRFKWIWNRDNVAHIWFFRSGLVKLRTSGFTSTQMAPHFRGRFTTDADGNRNGNGNRNGKRNGNGNGNGTLTGTIRESVVSLTWVVGFALSAALALFLGLGSLLAEGFGWVPGYIVLAVAAFLFWLAHRTNRDRPSNFELGARIVEDRLKRLFGR</sequence>
<accession>A0ABQ3XK24</accession>
<evidence type="ECO:0000256" key="1">
    <source>
        <dbReference type="SAM" id="MobiDB-lite"/>
    </source>
</evidence>
<evidence type="ECO:0000313" key="4">
    <source>
        <dbReference type="Proteomes" id="UP000612282"/>
    </source>
</evidence>
<dbReference type="RefSeq" id="WP_203804150.1">
    <property type="nucleotide sequence ID" value="NZ_BAAAQE010000093.1"/>
</dbReference>
<keyword evidence="2" id="KW-0472">Membrane</keyword>
<comment type="caution">
    <text evidence="3">The sequence shown here is derived from an EMBL/GenBank/DDBJ whole genome shotgun (WGS) entry which is preliminary data.</text>
</comment>
<dbReference type="Proteomes" id="UP000612282">
    <property type="component" value="Unassembled WGS sequence"/>
</dbReference>
<feature type="transmembrane region" description="Helical" evidence="2">
    <location>
        <begin position="106"/>
        <end position="128"/>
    </location>
</feature>
<name>A0ABQ3XK24_9ACTN</name>
<proteinExistence type="predicted"/>
<feature type="compositionally biased region" description="Low complexity" evidence="1">
    <location>
        <begin position="77"/>
        <end position="88"/>
    </location>
</feature>
<evidence type="ECO:0000256" key="2">
    <source>
        <dbReference type="SAM" id="Phobius"/>
    </source>
</evidence>
<feature type="transmembrane region" description="Helical" evidence="2">
    <location>
        <begin position="134"/>
        <end position="154"/>
    </location>
</feature>
<evidence type="ECO:0000313" key="3">
    <source>
        <dbReference type="EMBL" id="GID58848.1"/>
    </source>
</evidence>